<gene>
    <name evidence="2" type="ORF">HPC62_10280</name>
</gene>
<feature type="transmembrane region" description="Helical" evidence="1">
    <location>
        <begin position="150"/>
        <end position="171"/>
    </location>
</feature>
<dbReference type="EMBL" id="CP053661">
    <property type="protein sequence ID" value="QKD82514.1"/>
    <property type="molecule type" value="Genomic_DNA"/>
</dbReference>
<keyword evidence="1" id="KW-0472">Membrane</keyword>
<dbReference type="Proteomes" id="UP000505210">
    <property type="component" value="Chromosome"/>
</dbReference>
<proteinExistence type="predicted"/>
<dbReference type="PANTHER" id="PTHR33372">
    <property type="match status" value="1"/>
</dbReference>
<organism evidence="2 3">
    <name type="scientific">Thermoleptolyngbya sichuanensis A183</name>
    <dbReference type="NCBI Taxonomy" id="2737172"/>
    <lineage>
        <taxon>Bacteria</taxon>
        <taxon>Bacillati</taxon>
        <taxon>Cyanobacteriota</taxon>
        <taxon>Cyanophyceae</taxon>
        <taxon>Oculatellales</taxon>
        <taxon>Oculatellaceae</taxon>
        <taxon>Thermoleptolyngbya</taxon>
        <taxon>Thermoleptolyngbya sichuanensis</taxon>
    </lineage>
</organism>
<dbReference type="PANTHER" id="PTHR33372:SF2">
    <property type="entry name" value="PROTEIN CHAPERONE-LIKE PROTEIN OF POR1, CHLOROPLASTIC"/>
    <property type="match status" value="1"/>
</dbReference>
<feature type="transmembrane region" description="Helical" evidence="1">
    <location>
        <begin position="111"/>
        <end position="138"/>
    </location>
</feature>
<sequence length="201" mass="22006">MEDMSHYERLGVDETATFEEIQAAKARLTQEHEGDPRTLEAIEASYDAILMDRLRQRQEGKIKVPDRIRFPERTAEPPPDFAPAVPSPSPNWLRQWIDTPSRADILWPGGLLLGAGLLGLSSPSLALALGVGISIFFLNRKEHKFGRAFLLSLAGLLLGVLLGMALVEAIAPQLAQINLGGPSAAAMIALFILWLISSFLR</sequence>
<dbReference type="Pfam" id="PF11833">
    <property type="entry name" value="CPP1-like"/>
    <property type="match status" value="1"/>
</dbReference>
<evidence type="ECO:0000256" key="1">
    <source>
        <dbReference type="SAM" id="Phobius"/>
    </source>
</evidence>
<name>A0A6M8B6A6_9CYAN</name>
<reference evidence="2 3" key="1">
    <citation type="submission" date="2020-05" db="EMBL/GenBank/DDBJ databases">
        <title>Complete genome sequence of of a novel Thermoleptolyngbya strain isolated from hot springs of Ganzi, Sichuan China.</title>
        <authorList>
            <person name="Tang J."/>
            <person name="Daroch M."/>
            <person name="Li L."/>
            <person name="Waleron K."/>
            <person name="Waleron M."/>
            <person name="Waleron M."/>
        </authorList>
    </citation>
    <scope>NUCLEOTIDE SEQUENCE [LARGE SCALE GENOMIC DNA]</scope>
    <source>
        <strain evidence="2 3">PKUAC-SCTA183</strain>
    </source>
</reference>
<dbReference type="InterPro" id="IPR021788">
    <property type="entry name" value="CPP1-like"/>
</dbReference>
<keyword evidence="1" id="KW-0812">Transmembrane</keyword>
<feature type="transmembrane region" description="Helical" evidence="1">
    <location>
        <begin position="183"/>
        <end position="200"/>
    </location>
</feature>
<dbReference type="KEGG" id="theu:HPC62_10280"/>
<keyword evidence="1" id="KW-1133">Transmembrane helix</keyword>
<protein>
    <submittedName>
        <fullName evidence="2">Molecular chaperone DnaJ</fullName>
    </submittedName>
</protein>
<dbReference type="AlphaFoldDB" id="A0A6M8B6A6"/>
<accession>A0A6M8B6A6</accession>
<keyword evidence="3" id="KW-1185">Reference proteome</keyword>
<evidence type="ECO:0000313" key="3">
    <source>
        <dbReference type="Proteomes" id="UP000505210"/>
    </source>
</evidence>
<evidence type="ECO:0000313" key="2">
    <source>
        <dbReference type="EMBL" id="QKD82514.1"/>
    </source>
</evidence>